<evidence type="ECO:0000313" key="2">
    <source>
        <dbReference type="EMBL" id="GFE10841.1"/>
    </source>
</evidence>
<feature type="compositionally biased region" description="Basic and acidic residues" evidence="1">
    <location>
        <begin position="61"/>
        <end position="74"/>
    </location>
</feature>
<dbReference type="AlphaFoldDB" id="A0A640SKJ5"/>
<evidence type="ECO:0000256" key="1">
    <source>
        <dbReference type="SAM" id="MobiDB-lite"/>
    </source>
</evidence>
<proteinExistence type="predicted"/>
<name>A0A640SKJ5_9ACTN</name>
<reference evidence="2 3" key="1">
    <citation type="submission" date="2019-12" db="EMBL/GenBank/DDBJ databases">
        <title>Whole genome shotgun sequence of Streptomyces caniferus NBRC 15389.</title>
        <authorList>
            <person name="Ichikawa N."/>
            <person name="Kimura A."/>
            <person name="Kitahashi Y."/>
            <person name="Komaki H."/>
            <person name="Tamura T."/>
        </authorList>
    </citation>
    <scope>NUCLEOTIDE SEQUENCE [LARGE SCALE GENOMIC DNA]</scope>
    <source>
        <strain evidence="2 3">NBRC 15389</strain>
    </source>
</reference>
<organism evidence="2 3">
    <name type="scientific">Streptomyces caniferus</name>
    <dbReference type="NCBI Taxonomy" id="285557"/>
    <lineage>
        <taxon>Bacteria</taxon>
        <taxon>Bacillati</taxon>
        <taxon>Actinomycetota</taxon>
        <taxon>Actinomycetes</taxon>
        <taxon>Kitasatosporales</taxon>
        <taxon>Streptomycetaceae</taxon>
        <taxon>Streptomyces</taxon>
    </lineage>
</organism>
<comment type="caution">
    <text evidence="2">The sequence shown here is derived from an EMBL/GenBank/DDBJ whole genome shotgun (WGS) entry which is preliminary data.</text>
</comment>
<gene>
    <name evidence="2" type="ORF">Scani_71090</name>
</gene>
<dbReference type="Proteomes" id="UP000435837">
    <property type="component" value="Unassembled WGS sequence"/>
</dbReference>
<evidence type="ECO:0000313" key="3">
    <source>
        <dbReference type="Proteomes" id="UP000435837"/>
    </source>
</evidence>
<accession>A0A640SKJ5</accession>
<protein>
    <submittedName>
        <fullName evidence="2">Uncharacterized protein</fullName>
    </submittedName>
</protein>
<feature type="compositionally biased region" description="Basic and acidic residues" evidence="1">
    <location>
        <begin position="37"/>
        <end position="51"/>
    </location>
</feature>
<dbReference type="EMBL" id="BLIN01000005">
    <property type="protein sequence ID" value="GFE10841.1"/>
    <property type="molecule type" value="Genomic_DNA"/>
</dbReference>
<feature type="region of interest" description="Disordered" evidence="1">
    <location>
        <begin position="34"/>
        <end position="74"/>
    </location>
</feature>
<sequence>MNADNPDHRDAPIRSALVFPKCLCGDPKCPDSLGSLADDKPEHERADDDRSFTPTMQRIRPGVERENRRWGWGR</sequence>